<accession>A0AA43TLT3</accession>
<protein>
    <recommendedName>
        <fullName evidence="2">histidine kinase</fullName>
        <ecNumber evidence="2">2.7.13.3</ecNumber>
    </recommendedName>
</protein>
<dbReference type="SUPFAM" id="SSF55785">
    <property type="entry name" value="PYP-like sensor domain (PAS domain)"/>
    <property type="match status" value="2"/>
</dbReference>
<feature type="domain" description="PAC" evidence="6">
    <location>
        <begin position="259"/>
        <end position="312"/>
    </location>
</feature>
<gene>
    <name evidence="7" type="ORF">PSU93_15670</name>
</gene>
<comment type="catalytic activity">
    <reaction evidence="1">
        <text>ATP + protein L-histidine = ADP + protein N-phospho-L-histidine.</text>
        <dbReference type="EC" id="2.7.13.3"/>
    </reaction>
</comment>
<dbReference type="InterPro" id="IPR000014">
    <property type="entry name" value="PAS"/>
</dbReference>
<dbReference type="Pfam" id="PF13426">
    <property type="entry name" value="PAS_9"/>
    <property type="match status" value="1"/>
</dbReference>
<sequence>MINEVIKQNSLPVERYHPLMTEADDLPIVEWLDKLRLHQIELDKKNDELRCAHVVQDEPRDCYVGLYDFAPVGYLTLTREGKIAEINPTAARLLGVDRRKLPSDHFSAFVTPKDIECCQLFFSGIKKHNQRNNTEMTLKRSDGAVFPVQMECLSVPSAGKGSMLRITLTESKKQAKRVLHEDQTHTLDIEQASAEMGSWDWDITTGRVIFNERWAKIRGYRLGDIESHIDTWENSIYPNDFPAYDAALTAHLENSTPFFQAEYRVRTRSGSLIWLLNRGTVIQRDAEGNPLHMAGIEMDITERRNSDKIKTLKIKELH</sequence>
<keyword evidence="4" id="KW-0808">Transferase</keyword>
<dbReference type="Pfam" id="PF08447">
    <property type="entry name" value="PAS_3"/>
    <property type="match status" value="1"/>
</dbReference>
<comment type="caution">
    <text evidence="7">The sequence shown here is derived from an EMBL/GenBank/DDBJ whole genome shotgun (WGS) entry which is preliminary data.</text>
</comment>
<dbReference type="GO" id="GO:0004673">
    <property type="term" value="F:protein histidine kinase activity"/>
    <property type="evidence" value="ECO:0007669"/>
    <property type="project" value="UniProtKB-EC"/>
</dbReference>
<dbReference type="CDD" id="cd00130">
    <property type="entry name" value="PAS"/>
    <property type="match status" value="2"/>
</dbReference>
<evidence type="ECO:0000256" key="2">
    <source>
        <dbReference type="ARBA" id="ARBA00012438"/>
    </source>
</evidence>
<dbReference type="SMART" id="SM00086">
    <property type="entry name" value="PAC"/>
    <property type="match status" value="1"/>
</dbReference>
<dbReference type="InterPro" id="IPR001610">
    <property type="entry name" value="PAC"/>
</dbReference>
<organism evidence="7 8">
    <name type="scientific">Candidatus Methylobacter titanis</name>
    <dbReference type="NCBI Taxonomy" id="3053457"/>
    <lineage>
        <taxon>Bacteria</taxon>
        <taxon>Pseudomonadati</taxon>
        <taxon>Pseudomonadota</taxon>
        <taxon>Gammaproteobacteria</taxon>
        <taxon>Methylococcales</taxon>
        <taxon>Methylococcaceae</taxon>
        <taxon>Methylobacter</taxon>
    </lineage>
</organism>
<evidence type="ECO:0000256" key="5">
    <source>
        <dbReference type="ARBA" id="ARBA00022777"/>
    </source>
</evidence>
<evidence type="ECO:0000259" key="6">
    <source>
        <dbReference type="PROSITE" id="PS50113"/>
    </source>
</evidence>
<reference evidence="7" key="1">
    <citation type="submission" date="2023-01" db="EMBL/GenBank/DDBJ databases">
        <title>Biogeochemical cycle of methane in antarctic sediments.</title>
        <authorList>
            <person name="Roldan D.M."/>
            <person name="Menes R.J."/>
        </authorList>
    </citation>
    <scope>NUCLEOTIDE SEQUENCE [LARGE SCALE GENOMIC DNA]</scope>
    <source>
        <strain evidence="7">K-2018 MAG008</strain>
    </source>
</reference>
<keyword evidence="5" id="KW-0418">Kinase</keyword>
<proteinExistence type="predicted"/>
<dbReference type="Proteomes" id="UP001160519">
    <property type="component" value="Unassembled WGS sequence"/>
</dbReference>
<dbReference type="NCBIfam" id="TIGR00229">
    <property type="entry name" value="sensory_box"/>
    <property type="match status" value="2"/>
</dbReference>
<dbReference type="InterPro" id="IPR035965">
    <property type="entry name" value="PAS-like_dom_sf"/>
</dbReference>
<dbReference type="InterPro" id="IPR052162">
    <property type="entry name" value="Sensor_kinase/Photoreceptor"/>
</dbReference>
<dbReference type="PROSITE" id="PS50113">
    <property type="entry name" value="PAC"/>
    <property type="match status" value="1"/>
</dbReference>
<dbReference type="EC" id="2.7.13.3" evidence="2"/>
<dbReference type="InterPro" id="IPR013655">
    <property type="entry name" value="PAS_fold_3"/>
</dbReference>
<evidence type="ECO:0000256" key="4">
    <source>
        <dbReference type="ARBA" id="ARBA00022679"/>
    </source>
</evidence>
<keyword evidence="8" id="KW-1185">Reference proteome</keyword>
<keyword evidence="3" id="KW-0597">Phosphoprotein</keyword>
<name>A0AA43TLT3_9GAMM</name>
<evidence type="ECO:0000256" key="1">
    <source>
        <dbReference type="ARBA" id="ARBA00000085"/>
    </source>
</evidence>
<dbReference type="PANTHER" id="PTHR43304:SF1">
    <property type="entry name" value="PAC DOMAIN-CONTAINING PROTEIN"/>
    <property type="match status" value="1"/>
</dbReference>
<dbReference type="PANTHER" id="PTHR43304">
    <property type="entry name" value="PHYTOCHROME-LIKE PROTEIN CPH1"/>
    <property type="match status" value="1"/>
</dbReference>
<evidence type="ECO:0000313" key="8">
    <source>
        <dbReference type="Proteomes" id="UP001160519"/>
    </source>
</evidence>
<dbReference type="InterPro" id="IPR000700">
    <property type="entry name" value="PAS-assoc_C"/>
</dbReference>
<dbReference type="Gene3D" id="3.30.450.20">
    <property type="entry name" value="PAS domain"/>
    <property type="match status" value="2"/>
</dbReference>
<dbReference type="AlphaFoldDB" id="A0AA43TLT3"/>
<dbReference type="EMBL" id="JAQSDF010000109">
    <property type="protein sequence ID" value="MDI1232571.1"/>
    <property type="molecule type" value="Genomic_DNA"/>
</dbReference>
<evidence type="ECO:0000313" key="7">
    <source>
        <dbReference type="EMBL" id="MDI1232571.1"/>
    </source>
</evidence>
<evidence type="ECO:0000256" key="3">
    <source>
        <dbReference type="ARBA" id="ARBA00022553"/>
    </source>
</evidence>